<sequence>MKKGIEFFKEKGIIKDSVKEMVKFLKQTPNLSKKMIGEYLAKPTNGECLEEYLNDFNFRNKRLDEALRLLLESFRLPGESQQIERIVETFSKIYFNESNPSKKKNFLL</sequence>
<evidence type="ECO:0000313" key="2">
    <source>
        <dbReference type="EMBL" id="RKP16849.1"/>
    </source>
</evidence>
<accession>A0A4V1IZ52</accession>
<gene>
    <name evidence="2" type="ORF">ROZALSC1DRAFT_17107</name>
</gene>
<feature type="domain" description="SEC7" evidence="1">
    <location>
        <begin position="2"/>
        <end position="106"/>
    </location>
</feature>
<dbReference type="GO" id="GO:0005737">
    <property type="term" value="C:cytoplasm"/>
    <property type="evidence" value="ECO:0007669"/>
    <property type="project" value="UniProtKB-ARBA"/>
</dbReference>
<dbReference type="GO" id="GO:0032012">
    <property type="term" value="P:regulation of ARF protein signal transduction"/>
    <property type="evidence" value="ECO:0007669"/>
    <property type="project" value="InterPro"/>
</dbReference>
<dbReference type="InterPro" id="IPR023394">
    <property type="entry name" value="Sec7_C_sf"/>
</dbReference>
<name>A0A4V1IZ52_ROZAC</name>
<evidence type="ECO:0000313" key="3">
    <source>
        <dbReference type="Proteomes" id="UP000281549"/>
    </source>
</evidence>
<dbReference type="PANTHER" id="PTHR10663:SF388">
    <property type="entry name" value="GOLGI-SPECIFIC BREFELDIN A-RESISTANCE GUANINE NUCLEOTIDE EXCHANGE FACTOR 1"/>
    <property type="match status" value="1"/>
</dbReference>
<dbReference type="Pfam" id="PF01369">
    <property type="entry name" value="Sec7"/>
    <property type="match status" value="1"/>
</dbReference>
<dbReference type="GO" id="GO:0016192">
    <property type="term" value="P:vesicle-mediated transport"/>
    <property type="evidence" value="ECO:0007669"/>
    <property type="project" value="UniProtKB-ARBA"/>
</dbReference>
<protein>
    <submittedName>
        <fullName evidence="2">SEC7-like protein</fullName>
    </submittedName>
</protein>
<dbReference type="AlphaFoldDB" id="A0A4V1IZ52"/>
<dbReference type="Gene3D" id="1.10.1000.11">
    <property type="entry name" value="Arf Nucleotide-binding Site Opener,domain 2"/>
    <property type="match status" value="1"/>
</dbReference>
<dbReference type="SMART" id="SM00222">
    <property type="entry name" value="Sec7"/>
    <property type="match status" value="1"/>
</dbReference>
<dbReference type="PROSITE" id="PS50190">
    <property type="entry name" value="SEC7"/>
    <property type="match status" value="1"/>
</dbReference>
<dbReference type="GO" id="GO:0005085">
    <property type="term" value="F:guanyl-nucleotide exchange factor activity"/>
    <property type="evidence" value="ECO:0007669"/>
    <property type="project" value="InterPro"/>
</dbReference>
<evidence type="ECO:0000259" key="1">
    <source>
        <dbReference type="PROSITE" id="PS50190"/>
    </source>
</evidence>
<proteinExistence type="predicted"/>
<organism evidence="2 3">
    <name type="scientific">Rozella allomycis (strain CSF55)</name>
    <dbReference type="NCBI Taxonomy" id="988480"/>
    <lineage>
        <taxon>Eukaryota</taxon>
        <taxon>Fungi</taxon>
        <taxon>Fungi incertae sedis</taxon>
        <taxon>Cryptomycota</taxon>
        <taxon>Cryptomycota incertae sedis</taxon>
        <taxon>Rozella</taxon>
    </lineage>
</organism>
<dbReference type="InterPro" id="IPR035999">
    <property type="entry name" value="Sec7_dom_sf"/>
</dbReference>
<dbReference type="Proteomes" id="UP000281549">
    <property type="component" value="Unassembled WGS sequence"/>
</dbReference>
<dbReference type="SUPFAM" id="SSF48425">
    <property type="entry name" value="Sec7 domain"/>
    <property type="match status" value="1"/>
</dbReference>
<dbReference type="Gene3D" id="1.10.220.20">
    <property type="match status" value="1"/>
</dbReference>
<dbReference type="PANTHER" id="PTHR10663">
    <property type="entry name" value="GUANYL-NUCLEOTIDE EXCHANGE FACTOR"/>
    <property type="match status" value="1"/>
</dbReference>
<reference evidence="3" key="1">
    <citation type="journal article" date="2018" name="Nat. Microbiol.">
        <title>Leveraging single-cell genomics to expand the fungal tree of life.</title>
        <authorList>
            <person name="Ahrendt S.R."/>
            <person name="Quandt C.A."/>
            <person name="Ciobanu D."/>
            <person name="Clum A."/>
            <person name="Salamov A."/>
            <person name="Andreopoulos B."/>
            <person name="Cheng J.F."/>
            <person name="Woyke T."/>
            <person name="Pelin A."/>
            <person name="Henrissat B."/>
            <person name="Reynolds N.K."/>
            <person name="Benny G.L."/>
            <person name="Smith M.E."/>
            <person name="James T.Y."/>
            <person name="Grigoriev I.V."/>
        </authorList>
    </citation>
    <scope>NUCLEOTIDE SEQUENCE [LARGE SCALE GENOMIC DNA]</scope>
    <source>
        <strain evidence="3">CSF55</strain>
    </source>
</reference>
<dbReference type="EMBL" id="ML006195">
    <property type="protein sequence ID" value="RKP16849.1"/>
    <property type="molecule type" value="Genomic_DNA"/>
</dbReference>
<dbReference type="GO" id="GO:0012505">
    <property type="term" value="C:endomembrane system"/>
    <property type="evidence" value="ECO:0007669"/>
    <property type="project" value="UniProtKB-ARBA"/>
</dbReference>
<dbReference type="InterPro" id="IPR000904">
    <property type="entry name" value="Sec7_dom"/>
</dbReference>